<accession>A0ABU2UMN5</accession>
<reference evidence="2" key="1">
    <citation type="submission" date="2024-05" db="EMBL/GenBank/DDBJ databases">
        <title>30 novel species of actinomycetes from the DSMZ collection.</title>
        <authorList>
            <person name="Nouioui I."/>
        </authorList>
    </citation>
    <scope>NUCLEOTIDE SEQUENCE</scope>
    <source>
        <strain evidence="2">DSM 41014</strain>
    </source>
</reference>
<keyword evidence="3" id="KW-1185">Reference proteome</keyword>
<keyword evidence="1" id="KW-0812">Transmembrane</keyword>
<dbReference type="EMBL" id="JAVRFF010000022">
    <property type="protein sequence ID" value="MDT0474533.1"/>
    <property type="molecule type" value="Genomic_DNA"/>
</dbReference>
<name>A0ABU2UMN5_9ACTN</name>
<protein>
    <submittedName>
        <fullName evidence="2">Uncharacterized protein</fullName>
    </submittedName>
</protein>
<sequence length="79" mass="8087">MRLTRTGLQKGITVMDQNLTATAAVDAETAVEEQDAAGGIALTGRNRACARARVLAGMVLTSGIVITLSTLDTSVSAPN</sequence>
<keyword evidence="1" id="KW-1133">Transmembrane helix</keyword>
<proteinExistence type="predicted"/>
<keyword evidence="1" id="KW-0472">Membrane</keyword>
<gene>
    <name evidence="2" type="ORF">RM863_20625</name>
</gene>
<feature type="transmembrane region" description="Helical" evidence="1">
    <location>
        <begin position="54"/>
        <end position="71"/>
    </location>
</feature>
<organism evidence="2 3">
    <name type="scientific">Streptomyces hintoniae</name>
    <dbReference type="NCBI Taxonomy" id="3075521"/>
    <lineage>
        <taxon>Bacteria</taxon>
        <taxon>Bacillati</taxon>
        <taxon>Actinomycetota</taxon>
        <taxon>Actinomycetes</taxon>
        <taxon>Kitasatosporales</taxon>
        <taxon>Streptomycetaceae</taxon>
        <taxon>Streptomyces</taxon>
    </lineage>
</organism>
<dbReference type="RefSeq" id="WP_240678326.1">
    <property type="nucleotide sequence ID" value="NZ_JAVRFF010000022.1"/>
</dbReference>
<evidence type="ECO:0000313" key="2">
    <source>
        <dbReference type="EMBL" id="MDT0474533.1"/>
    </source>
</evidence>
<evidence type="ECO:0000256" key="1">
    <source>
        <dbReference type="SAM" id="Phobius"/>
    </source>
</evidence>
<evidence type="ECO:0000313" key="3">
    <source>
        <dbReference type="Proteomes" id="UP001180489"/>
    </source>
</evidence>
<comment type="caution">
    <text evidence="2">The sequence shown here is derived from an EMBL/GenBank/DDBJ whole genome shotgun (WGS) entry which is preliminary data.</text>
</comment>
<dbReference type="Proteomes" id="UP001180489">
    <property type="component" value="Unassembled WGS sequence"/>
</dbReference>